<proteinExistence type="predicted"/>
<evidence type="ECO:0000313" key="1">
    <source>
        <dbReference type="EMBL" id="PTB22774.1"/>
    </source>
</evidence>
<accession>A0A2T3Y1X1</accession>
<reference evidence="1 2" key="1">
    <citation type="submission" date="2018-03" db="EMBL/GenBank/DDBJ databases">
        <title>Whole genome analyses suggest that Burkholderia sensu lato contains two further novel genera in the rhizoxinica-symbiotica group Mycetohabitans gen. nov., and Trinickia gen. nov.: implications for the evolution of diazotrophy and nodulation in the Burkholderiaceae.</title>
        <authorList>
            <person name="Estrada De Los Santos P."/>
            <person name="Palmer M."/>
            <person name="Chavez-Ramirez B."/>
            <person name="Steenkamp E.T."/>
            <person name="Hirsch A.M."/>
            <person name="Manyaka P."/>
            <person name="Maluk M."/>
            <person name="Lafos M."/>
            <person name="Crook M."/>
            <person name="Gross E."/>
            <person name="Simon M.F."/>
            <person name="Bueno Dos Reis Junior F."/>
            <person name="Poole P.S."/>
            <person name="Venter S.N."/>
            <person name="James E.K."/>
        </authorList>
    </citation>
    <scope>NUCLEOTIDE SEQUENCE [LARGE SCALE GENOMIC DNA]</scope>
    <source>
        <strain evidence="1 2">JPY-366</strain>
    </source>
</reference>
<sequence>MPSGHDVAHGVVVESSVRESVLSYPQSVGKKNALTIAQRGNAILLDSRMHARGDPTIYPPLSAYAMEGRADLGNRA</sequence>
<comment type="caution">
    <text evidence="1">The sequence shown here is derived from an EMBL/GenBank/DDBJ whole genome shotgun (WGS) entry which is preliminary data.</text>
</comment>
<dbReference type="AlphaFoldDB" id="A0A2T3Y1X1"/>
<dbReference type="EMBL" id="PYUC01000001">
    <property type="protein sequence ID" value="PTB22774.1"/>
    <property type="molecule type" value="Genomic_DNA"/>
</dbReference>
<protein>
    <submittedName>
        <fullName evidence="1">Uncharacterized protein</fullName>
    </submittedName>
</protein>
<organism evidence="1 2">
    <name type="scientific">Trinickia symbiotica</name>
    <dbReference type="NCBI Taxonomy" id="863227"/>
    <lineage>
        <taxon>Bacteria</taxon>
        <taxon>Pseudomonadati</taxon>
        <taxon>Pseudomonadota</taxon>
        <taxon>Betaproteobacteria</taxon>
        <taxon>Burkholderiales</taxon>
        <taxon>Burkholderiaceae</taxon>
        <taxon>Trinickia</taxon>
    </lineage>
</organism>
<dbReference type="Proteomes" id="UP000240638">
    <property type="component" value="Unassembled WGS sequence"/>
</dbReference>
<name>A0A2T3Y1X1_9BURK</name>
<gene>
    <name evidence="1" type="ORF">C9I57_03230</name>
</gene>
<evidence type="ECO:0000313" key="2">
    <source>
        <dbReference type="Proteomes" id="UP000240638"/>
    </source>
</evidence>